<sequence length="352" mass="39432">MLSRRDLLRLLPASLLVPAASPARGAQGPEFGRIDTHIHIHQPAPELVTSLGESGWRGLDIVVCPAVGDEPFDLQAKLEATREVAERSGGTLSWASTFDARGFEDPDFVDRTVAGLRETFDQGAIAVKIWKTIGMAIRGESGEYLLPDDRRLLPIYEAIRDAGRTLVAHLAEPDGAWLPLDEDNPEFSYYSRNPQWHMLGKEGAPPKEEILAARDRVLAHYPDLRVVGCHLGSNEDDLDRLSARLDAHPNFAVDTAARVRYFARGDRDRVRDFLTRHQDRILYGTDSSYRGGPEEAAARSFRERHEQDWRFFSEDGPMEYDGRETTGLGLPVAILRKIFRENALRWLPGLGA</sequence>
<dbReference type="AlphaFoldDB" id="A0A518H3Q5"/>
<dbReference type="OrthoDB" id="8673173at2"/>
<dbReference type="InterPro" id="IPR006680">
    <property type="entry name" value="Amidohydro-rel"/>
</dbReference>
<gene>
    <name evidence="2" type="ORF">ElP_33350</name>
</gene>
<dbReference type="KEGG" id="tpla:ElP_33350"/>
<accession>A0A518H3Q5</accession>
<keyword evidence="2" id="KW-0378">Hydrolase</keyword>
<reference evidence="2 3" key="1">
    <citation type="submission" date="2019-02" db="EMBL/GenBank/DDBJ databases">
        <title>Deep-cultivation of Planctomycetes and their phenomic and genomic characterization uncovers novel biology.</title>
        <authorList>
            <person name="Wiegand S."/>
            <person name="Jogler M."/>
            <person name="Boedeker C."/>
            <person name="Pinto D."/>
            <person name="Vollmers J."/>
            <person name="Rivas-Marin E."/>
            <person name="Kohn T."/>
            <person name="Peeters S.H."/>
            <person name="Heuer A."/>
            <person name="Rast P."/>
            <person name="Oberbeckmann S."/>
            <person name="Bunk B."/>
            <person name="Jeske O."/>
            <person name="Meyerdierks A."/>
            <person name="Storesund J.E."/>
            <person name="Kallscheuer N."/>
            <person name="Luecker S."/>
            <person name="Lage O.M."/>
            <person name="Pohl T."/>
            <person name="Merkel B.J."/>
            <person name="Hornburger P."/>
            <person name="Mueller R.-W."/>
            <person name="Bruemmer F."/>
            <person name="Labrenz M."/>
            <person name="Spormann A.M."/>
            <person name="Op den Camp H."/>
            <person name="Overmann J."/>
            <person name="Amann R."/>
            <person name="Jetten M.S.M."/>
            <person name="Mascher T."/>
            <person name="Medema M.H."/>
            <person name="Devos D.P."/>
            <person name="Kaster A.-K."/>
            <person name="Ovreas L."/>
            <person name="Rohde M."/>
            <person name="Galperin M.Y."/>
            <person name="Jogler C."/>
        </authorList>
    </citation>
    <scope>NUCLEOTIDE SEQUENCE [LARGE SCALE GENOMIC DNA]</scope>
    <source>
        <strain evidence="2 3">ElP</strain>
    </source>
</reference>
<dbReference type="SUPFAM" id="SSF51556">
    <property type="entry name" value="Metallo-dependent hydrolases"/>
    <property type="match status" value="1"/>
</dbReference>
<evidence type="ECO:0000313" key="3">
    <source>
        <dbReference type="Proteomes" id="UP000317835"/>
    </source>
</evidence>
<evidence type="ECO:0000259" key="1">
    <source>
        <dbReference type="Pfam" id="PF04909"/>
    </source>
</evidence>
<dbReference type="GO" id="GO:0016787">
    <property type="term" value="F:hydrolase activity"/>
    <property type="evidence" value="ECO:0007669"/>
    <property type="project" value="UniProtKB-KW"/>
</dbReference>
<dbReference type="RefSeq" id="WP_145271040.1">
    <property type="nucleotide sequence ID" value="NZ_CP036426.1"/>
</dbReference>
<dbReference type="Proteomes" id="UP000317835">
    <property type="component" value="Chromosome"/>
</dbReference>
<dbReference type="InterPro" id="IPR032466">
    <property type="entry name" value="Metal_Hydrolase"/>
</dbReference>
<keyword evidence="3" id="KW-1185">Reference proteome</keyword>
<organism evidence="2 3">
    <name type="scientific">Tautonia plasticadhaerens</name>
    <dbReference type="NCBI Taxonomy" id="2527974"/>
    <lineage>
        <taxon>Bacteria</taxon>
        <taxon>Pseudomonadati</taxon>
        <taxon>Planctomycetota</taxon>
        <taxon>Planctomycetia</taxon>
        <taxon>Isosphaerales</taxon>
        <taxon>Isosphaeraceae</taxon>
        <taxon>Tautonia</taxon>
    </lineage>
</organism>
<dbReference type="Pfam" id="PF04909">
    <property type="entry name" value="Amidohydro_2"/>
    <property type="match status" value="1"/>
</dbReference>
<name>A0A518H3Q5_9BACT</name>
<evidence type="ECO:0000313" key="2">
    <source>
        <dbReference type="EMBL" id="QDV35432.1"/>
    </source>
</evidence>
<dbReference type="Gene3D" id="3.20.20.140">
    <property type="entry name" value="Metal-dependent hydrolases"/>
    <property type="match status" value="1"/>
</dbReference>
<feature type="domain" description="Amidohydrolase-related" evidence="1">
    <location>
        <begin position="143"/>
        <end position="348"/>
    </location>
</feature>
<dbReference type="EMBL" id="CP036426">
    <property type="protein sequence ID" value="QDV35432.1"/>
    <property type="molecule type" value="Genomic_DNA"/>
</dbReference>
<protein>
    <submittedName>
        <fullName evidence="2">Amidohydrolase</fullName>
    </submittedName>
</protein>
<proteinExistence type="predicted"/>